<gene>
    <name evidence="1" type="ORF">ACFOSB_21355</name>
</gene>
<comment type="caution">
    <text evidence="1">The sequence shown here is derived from an EMBL/GenBank/DDBJ whole genome shotgun (WGS) entry which is preliminary data.</text>
</comment>
<reference evidence="2" key="1">
    <citation type="journal article" date="2019" name="Int. J. Syst. Evol. Microbiol.">
        <title>The Global Catalogue of Microorganisms (GCM) 10K type strain sequencing project: providing services to taxonomists for standard genome sequencing and annotation.</title>
        <authorList>
            <consortium name="The Broad Institute Genomics Platform"/>
            <consortium name="The Broad Institute Genome Sequencing Center for Infectious Disease"/>
            <person name="Wu L."/>
            <person name="Ma J."/>
        </authorList>
    </citation>
    <scope>NUCLEOTIDE SEQUENCE [LARGE SCALE GENOMIC DNA]</scope>
    <source>
        <strain evidence="2">CCTCC AB 2017081</strain>
    </source>
</reference>
<dbReference type="Proteomes" id="UP001595803">
    <property type="component" value="Unassembled WGS sequence"/>
</dbReference>
<dbReference type="SUPFAM" id="SSF55729">
    <property type="entry name" value="Acyl-CoA N-acyltransferases (Nat)"/>
    <property type="match status" value="1"/>
</dbReference>
<sequence>MTNLPAPLAGLAAYHAPLSTLQREQGGAVTLLTPGVNVLALNATFLPPDPSEVDLEAVRDWHEGQGVPVLVASTGTVPGAHEVRRVRVGTFAPPDHDGSETGVVAEQVSRLHLPAWAQVVARAHGTPEWAPALARHLAARLEGDRDAALLMAYRQGEPVGALLWRAVSDGGAAHLWGTLDDRATAPLMTAAAALGAALLVSDAGRTVALHGVQDIIYSRLD</sequence>
<protein>
    <recommendedName>
        <fullName evidence="3">GNAT family N-acetyltransferase</fullName>
    </recommendedName>
</protein>
<organism evidence="1 2">
    <name type="scientific">Deinococcus rufus</name>
    <dbReference type="NCBI Taxonomy" id="2136097"/>
    <lineage>
        <taxon>Bacteria</taxon>
        <taxon>Thermotogati</taxon>
        <taxon>Deinococcota</taxon>
        <taxon>Deinococci</taxon>
        <taxon>Deinococcales</taxon>
        <taxon>Deinococcaceae</taxon>
        <taxon>Deinococcus</taxon>
    </lineage>
</organism>
<evidence type="ECO:0000313" key="2">
    <source>
        <dbReference type="Proteomes" id="UP001595803"/>
    </source>
</evidence>
<name>A0ABV7ZFH9_9DEIO</name>
<proteinExistence type="predicted"/>
<keyword evidence="2" id="KW-1185">Reference proteome</keyword>
<dbReference type="RefSeq" id="WP_322474582.1">
    <property type="nucleotide sequence ID" value="NZ_JBHRZG010000024.1"/>
</dbReference>
<dbReference type="EMBL" id="JBHRZG010000024">
    <property type="protein sequence ID" value="MFC3835417.1"/>
    <property type="molecule type" value="Genomic_DNA"/>
</dbReference>
<accession>A0ABV7ZFH9</accession>
<evidence type="ECO:0000313" key="1">
    <source>
        <dbReference type="EMBL" id="MFC3835417.1"/>
    </source>
</evidence>
<evidence type="ECO:0008006" key="3">
    <source>
        <dbReference type="Google" id="ProtNLM"/>
    </source>
</evidence>
<dbReference type="InterPro" id="IPR016181">
    <property type="entry name" value="Acyl_CoA_acyltransferase"/>
</dbReference>